<organism evidence="1 2">
    <name type="scientific">Microbacterium terregens</name>
    <dbReference type="NCBI Taxonomy" id="69363"/>
    <lineage>
        <taxon>Bacteria</taxon>
        <taxon>Bacillati</taxon>
        <taxon>Actinomycetota</taxon>
        <taxon>Actinomycetes</taxon>
        <taxon>Micrococcales</taxon>
        <taxon>Microbacteriaceae</taxon>
        <taxon>Microbacterium</taxon>
    </lineage>
</organism>
<evidence type="ECO:0000313" key="1">
    <source>
        <dbReference type="EMBL" id="MFB9646871.1"/>
    </source>
</evidence>
<keyword evidence="2" id="KW-1185">Reference proteome</keyword>
<reference evidence="1 2" key="1">
    <citation type="submission" date="2024-09" db="EMBL/GenBank/DDBJ databases">
        <authorList>
            <person name="Sun Q."/>
            <person name="Mori K."/>
        </authorList>
    </citation>
    <scope>NUCLEOTIDE SEQUENCE [LARGE SCALE GENOMIC DNA]</scope>
    <source>
        <strain evidence="1 2">JCM 1342</strain>
    </source>
</reference>
<name>A0ABV5T2N8_9MICO</name>
<proteinExistence type="predicted"/>
<protein>
    <submittedName>
        <fullName evidence="1">Uncharacterized protein</fullName>
    </submittedName>
</protein>
<dbReference type="RefSeq" id="WP_344715040.1">
    <property type="nucleotide sequence ID" value="NZ_BAAAWH010000001.1"/>
</dbReference>
<accession>A0ABV5T2N8</accession>
<sequence length="71" mass="7554">MATLDELQTMLSVDGYSLSVETADGKTKAVITAGEGICEDCLVPKVVMTGLLAQALDVPAEQITLEYPEEH</sequence>
<dbReference type="EMBL" id="JBHMBE010000004">
    <property type="protein sequence ID" value="MFB9646871.1"/>
    <property type="molecule type" value="Genomic_DNA"/>
</dbReference>
<dbReference type="Proteomes" id="UP001589611">
    <property type="component" value="Unassembled WGS sequence"/>
</dbReference>
<comment type="caution">
    <text evidence="1">The sequence shown here is derived from an EMBL/GenBank/DDBJ whole genome shotgun (WGS) entry which is preliminary data.</text>
</comment>
<evidence type="ECO:0000313" key="2">
    <source>
        <dbReference type="Proteomes" id="UP001589611"/>
    </source>
</evidence>
<gene>
    <name evidence="1" type="ORF">ACFFPJ_13810</name>
</gene>